<dbReference type="AlphaFoldDB" id="Q6MHL1"/>
<keyword evidence="2" id="KW-1185">Reference proteome</keyword>
<dbReference type="HOGENOM" id="CLU_1369860_0_0_7"/>
<dbReference type="EMBL" id="BX842655">
    <property type="protein sequence ID" value="CAE78321.1"/>
    <property type="molecule type" value="Genomic_DNA"/>
</dbReference>
<proteinExistence type="predicted"/>
<dbReference type="KEGG" id="bba:Bd3530"/>
<gene>
    <name evidence="1" type="ordered locus">Bd3530</name>
</gene>
<sequence length="208" mass="23569">MKTSGFLLLVLISTTSFALKRDPPGKLLRPQFSASQPCESRPDFLTEIRSEFVGSLKHLPETVLVARDVEYYVEGKADAENLRMHGYQSFLKAPATPAKVLCGSTAQDLSQRFSLMAPTLIDTHKENRVGQSLWQFQLLTDSQRFSFWNLKTAGLRGGESLEDWIKSSGAHYKIYQKTHTEYELMLIKTEGNVTQYLSVRYDSVPNLK</sequence>
<dbReference type="GeneID" id="93014335"/>
<protein>
    <submittedName>
        <fullName evidence="1">Uncharacterized protein</fullName>
    </submittedName>
</protein>
<evidence type="ECO:0000313" key="2">
    <source>
        <dbReference type="Proteomes" id="UP000008080"/>
    </source>
</evidence>
<accession>Q6MHL1</accession>
<reference evidence="1 2" key="1">
    <citation type="journal article" date="2004" name="Science">
        <title>A predator unmasked: life cycle of Bdellovibrio bacteriovorus from a genomic perspective.</title>
        <authorList>
            <person name="Rendulic S."/>
            <person name="Jagtap P."/>
            <person name="Rosinus A."/>
            <person name="Eppinger M."/>
            <person name="Baar C."/>
            <person name="Lanz C."/>
            <person name="Keller H."/>
            <person name="Lambert C."/>
            <person name="Evans K.J."/>
            <person name="Goesmann A."/>
            <person name="Meyer F."/>
            <person name="Sockett R.E."/>
            <person name="Schuster S.C."/>
        </authorList>
    </citation>
    <scope>NUCLEOTIDE SEQUENCE [LARGE SCALE GENOMIC DNA]</scope>
    <source>
        <strain evidence="2">ATCC 15356 / DSM 50701 / NCIMB 9529 / HD100</strain>
    </source>
</reference>
<dbReference type="RefSeq" id="WP_011165859.1">
    <property type="nucleotide sequence ID" value="NC_005363.1"/>
</dbReference>
<organism evidence="1 2">
    <name type="scientific">Bdellovibrio bacteriovorus (strain ATCC 15356 / DSM 50701 / NCIMB 9529 / HD100)</name>
    <dbReference type="NCBI Taxonomy" id="264462"/>
    <lineage>
        <taxon>Bacteria</taxon>
        <taxon>Pseudomonadati</taxon>
        <taxon>Bdellovibrionota</taxon>
        <taxon>Bdellovibrionia</taxon>
        <taxon>Bdellovibrionales</taxon>
        <taxon>Pseudobdellovibrionaceae</taxon>
        <taxon>Bdellovibrio</taxon>
    </lineage>
</organism>
<dbReference type="Proteomes" id="UP000008080">
    <property type="component" value="Chromosome"/>
</dbReference>
<name>Q6MHL1_BDEBA</name>
<evidence type="ECO:0000313" key="1">
    <source>
        <dbReference type="EMBL" id="CAE78321.1"/>
    </source>
</evidence>